<comment type="caution">
    <text evidence="2">The sequence shown here is derived from an EMBL/GenBank/DDBJ whole genome shotgun (WGS) entry which is preliminary data.</text>
</comment>
<keyword evidence="3" id="KW-1185">Reference proteome</keyword>
<keyword evidence="1" id="KW-1133">Transmembrane helix</keyword>
<reference evidence="3" key="1">
    <citation type="journal article" date="2019" name="Int. J. Syst. Evol. Microbiol.">
        <title>The Global Catalogue of Microorganisms (GCM) 10K type strain sequencing project: providing services to taxonomists for standard genome sequencing and annotation.</title>
        <authorList>
            <consortium name="The Broad Institute Genomics Platform"/>
            <consortium name="The Broad Institute Genome Sequencing Center for Infectious Disease"/>
            <person name="Wu L."/>
            <person name="Ma J."/>
        </authorList>
    </citation>
    <scope>NUCLEOTIDE SEQUENCE [LARGE SCALE GENOMIC DNA]</scope>
    <source>
        <strain evidence="3">JCM 17441</strain>
    </source>
</reference>
<keyword evidence="1" id="KW-0472">Membrane</keyword>
<evidence type="ECO:0000313" key="2">
    <source>
        <dbReference type="EMBL" id="GAA4251285.1"/>
    </source>
</evidence>
<feature type="transmembrane region" description="Helical" evidence="1">
    <location>
        <begin position="109"/>
        <end position="130"/>
    </location>
</feature>
<feature type="transmembrane region" description="Helical" evidence="1">
    <location>
        <begin position="48"/>
        <end position="66"/>
    </location>
</feature>
<protein>
    <submittedName>
        <fullName evidence="2">Uncharacterized protein</fullName>
    </submittedName>
</protein>
<dbReference type="Proteomes" id="UP001500620">
    <property type="component" value="Unassembled WGS sequence"/>
</dbReference>
<name>A0ABP8DAL2_9ACTN</name>
<evidence type="ECO:0000256" key="1">
    <source>
        <dbReference type="SAM" id="Phobius"/>
    </source>
</evidence>
<evidence type="ECO:0000313" key="3">
    <source>
        <dbReference type="Proteomes" id="UP001500620"/>
    </source>
</evidence>
<gene>
    <name evidence="2" type="ORF">GCM10022255_043300</name>
</gene>
<organism evidence="2 3">
    <name type="scientific">Dactylosporangium darangshiense</name>
    <dbReference type="NCBI Taxonomy" id="579108"/>
    <lineage>
        <taxon>Bacteria</taxon>
        <taxon>Bacillati</taxon>
        <taxon>Actinomycetota</taxon>
        <taxon>Actinomycetes</taxon>
        <taxon>Micromonosporales</taxon>
        <taxon>Micromonosporaceae</taxon>
        <taxon>Dactylosporangium</taxon>
    </lineage>
</organism>
<feature type="transmembrane region" description="Helical" evidence="1">
    <location>
        <begin position="26"/>
        <end position="43"/>
    </location>
</feature>
<keyword evidence="1" id="KW-0812">Transmembrane</keyword>
<feature type="transmembrane region" description="Helical" evidence="1">
    <location>
        <begin position="142"/>
        <end position="164"/>
    </location>
</feature>
<sequence length="187" mass="18642">MPLLVDGREAGIVRGTVAAAPAPQTGWWWAGGVLGAVVVGLLWRWRGALAVVAVAAGGVVAVWVVQSAGLAASPAEGVGVQVLARLWPLLTGVGVAAAGVVVAFRKVDVLLGILGACLAVMVGVGDSAVFRYGTLAGPEWGRWAVAVALAAGIGLTVAGGVRWYQATGTAESAQNHEAAESDVATNA</sequence>
<accession>A0ABP8DAL2</accession>
<feature type="transmembrane region" description="Helical" evidence="1">
    <location>
        <begin position="86"/>
        <end position="104"/>
    </location>
</feature>
<dbReference type="EMBL" id="BAABAT010000011">
    <property type="protein sequence ID" value="GAA4251285.1"/>
    <property type="molecule type" value="Genomic_DNA"/>
</dbReference>
<proteinExistence type="predicted"/>